<dbReference type="Gene3D" id="1.10.10.10">
    <property type="entry name" value="Winged helix-like DNA-binding domain superfamily/Winged helix DNA-binding domain"/>
    <property type="match status" value="1"/>
</dbReference>
<dbReference type="SUPFAM" id="SSF46785">
    <property type="entry name" value="Winged helix' DNA-binding domain"/>
    <property type="match status" value="1"/>
</dbReference>
<comment type="caution">
    <text evidence="2">The sequence shown here is derived from an EMBL/GenBank/DDBJ whole genome shotgun (WGS) entry which is preliminary data.</text>
</comment>
<sequence>MRLPDDIVLLPTGPAQAMRILAALAQPFTTSQARQALGTTRRVAIPLLEHLDQRGWTRRLDAGHREVVR</sequence>
<evidence type="ECO:0000313" key="3">
    <source>
        <dbReference type="Proteomes" id="UP000035763"/>
    </source>
</evidence>
<evidence type="ECO:0000259" key="1">
    <source>
        <dbReference type="Pfam" id="PF09107"/>
    </source>
</evidence>
<dbReference type="AlphaFoldDB" id="W6JVW0"/>
<dbReference type="InterPro" id="IPR036388">
    <property type="entry name" value="WH-like_DNA-bd_sf"/>
</dbReference>
<name>W6JVW0_9MICO</name>
<evidence type="ECO:0000313" key="2">
    <source>
        <dbReference type="EMBL" id="CCH73192.1"/>
    </source>
</evidence>
<dbReference type="GO" id="GO:0001514">
    <property type="term" value="P:selenocysteine incorporation"/>
    <property type="evidence" value="ECO:0007669"/>
    <property type="project" value="InterPro"/>
</dbReference>
<dbReference type="STRING" id="1193182.BN11_2410001"/>
<dbReference type="InterPro" id="IPR015191">
    <property type="entry name" value="SelB_WHD4"/>
</dbReference>
<gene>
    <name evidence="2" type="ORF">BN11_2410001</name>
</gene>
<proteinExistence type="predicted"/>
<dbReference type="Proteomes" id="UP000035763">
    <property type="component" value="Unassembled WGS sequence"/>
</dbReference>
<dbReference type="GO" id="GO:0005525">
    <property type="term" value="F:GTP binding"/>
    <property type="evidence" value="ECO:0007669"/>
    <property type="project" value="InterPro"/>
</dbReference>
<organism evidence="2 3">
    <name type="scientific">Nostocoides australiense Ben110</name>
    <dbReference type="NCBI Taxonomy" id="1193182"/>
    <lineage>
        <taxon>Bacteria</taxon>
        <taxon>Bacillati</taxon>
        <taxon>Actinomycetota</taxon>
        <taxon>Actinomycetes</taxon>
        <taxon>Micrococcales</taxon>
        <taxon>Intrasporangiaceae</taxon>
        <taxon>Nostocoides</taxon>
    </lineage>
</organism>
<dbReference type="InterPro" id="IPR036390">
    <property type="entry name" value="WH_DNA-bd_sf"/>
</dbReference>
<accession>W6JVW0</accession>
<dbReference type="Pfam" id="PF09107">
    <property type="entry name" value="WHD_3rd_SelB"/>
    <property type="match status" value="1"/>
</dbReference>
<dbReference type="GO" id="GO:0005737">
    <property type="term" value="C:cytoplasm"/>
    <property type="evidence" value="ECO:0007669"/>
    <property type="project" value="InterPro"/>
</dbReference>
<protein>
    <recommendedName>
        <fullName evidence="1">Elongation factor SelB fourth winged-helix domain-containing protein</fullName>
    </recommendedName>
</protein>
<keyword evidence="3" id="KW-1185">Reference proteome</keyword>
<dbReference type="GO" id="GO:0003746">
    <property type="term" value="F:translation elongation factor activity"/>
    <property type="evidence" value="ECO:0007669"/>
    <property type="project" value="InterPro"/>
</dbReference>
<dbReference type="GO" id="GO:0003723">
    <property type="term" value="F:RNA binding"/>
    <property type="evidence" value="ECO:0007669"/>
    <property type="project" value="InterPro"/>
</dbReference>
<feature type="domain" description="Elongation factor SelB fourth winged-helix" evidence="1">
    <location>
        <begin position="20"/>
        <end position="64"/>
    </location>
</feature>
<reference evidence="2 3" key="1">
    <citation type="journal article" date="2013" name="ISME J.">
        <title>A metabolic model for members of the genus Tetrasphaera involved in enhanced biological phosphorus removal.</title>
        <authorList>
            <person name="Kristiansen R."/>
            <person name="Nguyen H.T.T."/>
            <person name="Saunders A.M."/>
            <person name="Nielsen J.L."/>
            <person name="Wimmer R."/>
            <person name="Le V.Q."/>
            <person name="McIlroy S.J."/>
            <person name="Petrovski S."/>
            <person name="Seviour R.J."/>
            <person name="Calteau A."/>
            <person name="Nielsen K.L."/>
            <person name="Nielsen P.H."/>
        </authorList>
    </citation>
    <scope>NUCLEOTIDE SEQUENCE [LARGE SCALE GENOMIC DNA]</scope>
    <source>
        <strain evidence="2 3">Ben110</strain>
    </source>
</reference>
<dbReference type="EMBL" id="CAJA01000159">
    <property type="protein sequence ID" value="CCH73192.1"/>
    <property type="molecule type" value="Genomic_DNA"/>
</dbReference>